<dbReference type="EMBL" id="QOIL01000021">
    <property type="protein sequence ID" value="RCG25924.1"/>
    <property type="molecule type" value="Genomic_DNA"/>
</dbReference>
<reference evidence="1 2" key="1">
    <citation type="submission" date="2018-06" db="EMBL/GenBank/DDBJ databases">
        <title>Sphaerisporangium craniellae sp. nov., isolated from a marine sponge in the South China Sea.</title>
        <authorList>
            <person name="Li L."/>
        </authorList>
    </citation>
    <scope>NUCLEOTIDE SEQUENCE [LARGE SCALE GENOMIC DNA]</scope>
    <source>
        <strain evidence="1 2">CCTCC AA 208026</strain>
    </source>
</reference>
<gene>
    <name evidence="1" type="ORF">DQ384_30935</name>
</gene>
<accession>A0A367F6D8</accession>
<evidence type="ECO:0000313" key="1">
    <source>
        <dbReference type="EMBL" id="RCG25924.1"/>
    </source>
</evidence>
<sequence length="244" mass="27142">MELRKRSGEELLAEIDKRAAMSGGTRAVEVRDLLASSIALFGGPVELPASEWGRVAEEVRPATELLIRWISLSPAKALKKYRDYRVRSLDPVLLVRLLDWAREELQLARQPARHLDQELLAHLSSEIGRPARSLLAAEVMQELDRRGVFDAIQLLDRAINAIEDGAGLAAGGTRRGDRDVEVWLNNAYEIRLQMDDQWRDAHEIAKSVVDVLAQAGFEAAGPNPHWDVCAVLAAGADVEVRYRP</sequence>
<dbReference type="AlphaFoldDB" id="A0A367F6D8"/>
<dbReference type="RefSeq" id="WP_114032413.1">
    <property type="nucleotide sequence ID" value="NZ_QOIL01000021.1"/>
</dbReference>
<evidence type="ECO:0000313" key="2">
    <source>
        <dbReference type="Proteomes" id="UP000253094"/>
    </source>
</evidence>
<dbReference type="Proteomes" id="UP000253094">
    <property type="component" value="Unassembled WGS sequence"/>
</dbReference>
<name>A0A367F6D8_9ACTN</name>
<comment type="caution">
    <text evidence="1">The sequence shown here is derived from an EMBL/GenBank/DDBJ whole genome shotgun (WGS) entry which is preliminary data.</text>
</comment>
<organism evidence="1 2">
    <name type="scientific">Sphaerisporangium album</name>
    <dbReference type="NCBI Taxonomy" id="509200"/>
    <lineage>
        <taxon>Bacteria</taxon>
        <taxon>Bacillati</taxon>
        <taxon>Actinomycetota</taxon>
        <taxon>Actinomycetes</taxon>
        <taxon>Streptosporangiales</taxon>
        <taxon>Streptosporangiaceae</taxon>
        <taxon>Sphaerisporangium</taxon>
    </lineage>
</organism>
<protein>
    <submittedName>
        <fullName evidence="1">Uncharacterized protein</fullName>
    </submittedName>
</protein>
<keyword evidence="2" id="KW-1185">Reference proteome</keyword>
<proteinExistence type="predicted"/>